<evidence type="ECO:0000313" key="1">
    <source>
        <dbReference type="EMBL" id="RJE22475.1"/>
    </source>
</evidence>
<name>A0A3A2ZWV2_9EURO</name>
<dbReference type="STRING" id="2070753.A0A3A2ZWV2"/>
<dbReference type="AlphaFoldDB" id="A0A3A2ZWV2"/>
<sequence length="62" mass="6855">MDIESEPRLAKVADQSIEDAQDLAAMGHEQALSRKFNVWSMSALAFCVLGEEQQAFIILMAV</sequence>
<protein>
    <submittedName>
        <fullName evidence="1">Uncharacterized protein</fullName>
    </submittedName>
</protein>
<comment type="caution">
    <text evidence="1">The sequence shown here is derived from an EMBL/GenBank/DDBJ whole genome shotgun (WGS) entry which is preliminary data.</text>
</comment>
<dbReference type="Proteomes" id="UP000266188">
    <property type="component" value="Unassembled WGS sequence"/>
</dbReference>
<dbReference type="EMBL" id="MVGC01000167">
    <property type="protein sequence ID" value="RJE22475.1"/>
    <property type="molecule type" value="Genomic_DNA"/>
</dbReference>
<organism evidence="1 2">
    <name type="scientific">Aspergillus sclerotialis</name>
    <dbReference type="NCBI Taxonomy" id="2070753"/>
    <lineage>
        <taxon>Eukaryota</taxon>
        <taxon>Fungi</taxon>
        <taxon>Dikarya</taxon>
        <taxon>Ascomycota</taxon>
        <taxon>Pezizomycotina</taxon>
        <taxon>Eurotiomycetes</taxon>
        <taxon>Eurotiomycetidae</taxon>
        <taxon>Eurotiales</taxon>
        <taxon>Aspergillaceae</taxon>
        <taxon>Aspergillus</taxon>
        <taxon>Aspergillus subgen. Polypaecilum</taxon>
    </lineage>
</organism>
<keyword evidence="2" id="KW-1185">Reference proteome</keyword>
<gene>
    <name evidence="1" type="ORF">PHISCL_05207</name>
</gene>
<proteinExistence type="predicted"/>
<evidence type="ECO:0000313" key="2">
    <source>
        <dbReference type="Proteomes" id="UP000266188"/>
    </source>
</evidence>
<accession>A0A3A2ZWV2</accession>
<reference evidence="2" key="1">
    <citation type="submission" date="2017-02" db="EMBL/GenBank/DDBJ databases">
        <authorList>
            <person name="Tafer H."/>
            <person name="Lopandic K."/>
        </authorList>
    </citation>
    <scope>NUCLEOTIDE SEQUENCE [LARGE SCALE GENOMIC DNA]</scope>
    <source>
        <strain evidence="2">CBS 366.77</strain>
    </source>
</reference>